<accession>A0A6I8N594</accession>
<dbReference type="GO" id="GO:0016020">
    <property type="term" value="C:membrane"/>
    <property type="evidence" value="ECO:0007669"/>
    <property type="project" value="UniProtKB-SubCell"/>
</dbReference>
<dbReference type="PANTHER" id="PTHR23112:SF0">
    <property type="entry name" value="TRANSMEMBRANE PROTEIN 116"/>
    <property type="match status" value="1"/>
</dbReference>
<dbReference type="OMA" id="WAKINVI"/>
<evidence type="ECO:0000256" key="3">
    <source>
        <dbReference type="ARBA" id="ARBA00022989"/>
    </source>
</evidence>
<evidence type="ECO:0000313" key="6">
    <source>
        <dbReference type="Ensembl" id="ENSOANP00000036077.1"/>
    </source>
</evidence>
<proteinExistence type="predicted"/>
<reference evidence="6 7" key="1">
    <citation type="journal article" date="2008" name="Nature">
        <title>Genome analysis of the platypus reveals unique signatures of evolution.</title>
        <authorList>
            <person name="Warren W.C."/>
            <person name="Hillier L.W."/>
            <person name="Marshall Graves J.A."/>
            <person name="Birney E."/>
            <person name="Ponting C.P."/>
            <person name="Grutzner F."/>
            <person name="Belov K."/>
            <person name="Miller W."/>
            <person name="Clarke L."/>
            <person name="Chinwalla A.T."/>
            <person name="Yang S.P."/>
            <person name="Heger A."/>
            <person name="Locke D.P."/>
            <person name="Miethke P."/>
            <person name="Waters P.D."/>
            <person name="Veyrunes F."/>
            <person name="Fulton L."/>
            <person name="Fulton B."/>
            <person name="Graves T."/>
            <person name="Wallis J."/>
            <person name="Puente X.S."/>
            <person name="Lopez-Otin C."/>
            <person name="Ordonez G.R."/>
            <person name="Eichler E.E."/>
            <person name="Chen L."/>
            <person name="Cheng Z."/>
            <person name="Deakin J.E."/>
            <person name="Alsop A."/>
            <person name="Thompson K."/>
            <person name="Kirby P."/>
            <person name="Papenfuss A.T."/>
            <person name="Wakefield M.J."/>
            <person name="Olender T."/>
            <person name="Lancet D."/>
            <person name="Huttley G.A."/>
            <person name="Smit A.F."/>
            <person name="Pask A."/>
            <person name="Temple-Smith P."/>
            <person name="Batzer M.A."/>
            <person name="Walker J.A."/>
            <person name="Konkel M.K."/>
            <person name="Harris R.S."/>
            <person name="Whittington C.M."/>
            <person name="Wong E.S."/>
            <person name="Gemmell N.J."/>
            <person name="Buschiazzo E."/>
            <person name="Vargas Jentzsch I.M."/>
            <person name="Merkel A."/>
            <person name="Schmitz J."/>
            <person name="Zemann A."/>
            <person name="Churakov G."/>
            <person name="Kriegs J.O."/>
            <person name="Brosius J."/>
            <person name="Murchison E.P."/>
            <person name="Sachidanandam R."/>
            <person name="Smith C."/>
            <person name="Hannon G.J."/>
            <person name="Tsend-Ayush E."/>
            <person name="McMillan D."/>
            <person name="Attenborough R."/>
            <person name="Rens W."/>
            <person name="Ferguson-Smith M."/>
            <person name="Lefevre C.M."/>
            <person name="Sharp J.A."/>
            <person name="Nicholas K.R."/>
            <person name="Ray D.A."/>
            <person name="Kube M."/>
            <person name="Reinhardt R."/>
            <person name="Pringle T.H."/>
            <person name="Taylor J."/>
            <person name="Jones R.C."/>
            <person name="Nixon B."/>
            <person name="Dacheux J.L."/>
            <person name="Niwa H."/>
            <person name="Sekita Y."/>
            <person name="Huang X."/>
            <person name="Stark A."/>
            <person name="Kheradpour P."/>
            <person name="Kellis M."/>
            <person name="Flicek P."/>
            <person name="Chen Y."/>
            <person name="Webber C."/>
            <person name="Hardison R."/>
            <person name="Nelson J."/>
            <person name="Hallsworth-Pepin K."/>
            <person name="Delehaunty K."/>
            <person name="Markovic C."/>
            <person name="Minx P."/>
            <person name="Feng Y."/>
            <person name="Kremitzki C."/>
            <person name="Mitreva M."/>
            <person name="Glasscock J."/>
            <person name="Wylie T."/>
            <person name="Wohldmann P."/>
            <person name="Thiru P."/>
            <person name="Nhan M.N."/>
            <person name="Pohl C.S."/>
            <person name="Smith S.M."/>
            <person name="Hou S."/>
            <person name="Nefedov M."/>
            <person name="de Jong P.J."/>
            <person name="Renfree M.B."/>
            <person name="Mardis E.R."/>
            <person name="Wilson R.K."/>
        </authorList>
    </citation>
    <scope>NUCLEOTIDE SEQUENCE [LARGE SCALE GENOMIC DNA]</scope>
    <source>
        <strain evidence="6 7">Glennie</strain>
    </source>
</reference>
<feature type="transmembrane region" description="Helical" evidence="5">
    <location>
        <begin position="48"/>
        <end position="72"/>
    </location>
</feature>
<dbReference type="AlphaFoldDB" id="A0A6I8N594"/>
<feature type="transmembrane region" description="Helical" evidence="5">
    <location>
        <begin position="138"/>
        <end position="158"/>
    </location>
</feature>
<evidence type="ECO:0000256" key="5">
    <source>
        <dbReference type="SAM" id="Phobius"/>
    </source>
</evidence>
<keyword evidence="7" id="KW-1185">Reference proteome</keyword>
<evidence type="ECO:0000256" key="1">
    <source>
        <dbReference type="ARBA" id="ARBA00004141"/>
    </source>
</evidence>
<keyword evidence="2 5" id="KW-0812">Transmembrane</keyword>
<keyword evidence="3 5" id="KW-1133">Transmembrane helix</keyword>
<dbReference type="Bgee" id="ENSOANG00000043450">
    <property type="expression patterns" value="Expressed in adult mammalian kidney and 6 other cell types or tissues"/>
</dbReference>
<reference evidence="6" key="2">
    <citation type="submission" date="2025-08" db="UniProtKB">
        <authorList>
            <consortium name="Ensembl"/>
        </authorList>
    </citation>
    <scope>IDENTIFICATION</scope>
    <source>
        <strain evidence="6">Glennie</strain>
    </source>
</reference>
<keyword evidence="4 5" id="KW-0472">Membrane</keyword>
<evidence type="ECO:0000313" key="7">
    <source>
        <dbReference type="Proteomes" id="UP000002279"/>
    </source>
</evidence>
<evidence type="ECO:0008006" key="8">
    <source>
        <dbReference type="Google" id="ProtNLM"/>
    </source>
</evidence>
<evidence type="ECO:0000256" key="4">
    <source>
        <dbReference type="ARBA" id="ARBA00023136"/>
    </source>
</evidence>
<dbReference type="InParanoid" id="A0A6I8N594"/>
<dbReference type="GO" id="GO:0007165">
    <property type="term" value="P:signal transduction"/>
    <property type="evidence" value="ECO:0007669"/>
    <property type="project" value="UniProtKB-ARBA"/>
</dbReference>
<dbReference type="GeneTree" id="ENSGT00390000003209"/>
<dbReference type="SUPFAM" id="SSF81321">
    <property type="entry name" value="Family A G protein-coupled receptor-like"/>
    <property type="match status" value="1"/>
</dbReference>
<name>A0A6I8N594_ORNAN</name>
<organism evidence="6 7">
    <name type="scientific">Ornithorhynchus anatinus</name>
    <name type="common">Duckbill platypus</name>
    <dbReference type="NCBI Taxonomy" id="9258"/>
    <lineage>
        <taxon>Eukaryota</taxon>
        <taxon>Metazoa</taxon>
        <taxon>Chordata</taxon>
        <taxon>Craniata</taxon>
        <taxon>Vertebrata</taxon>
        <taxon>Euteleostomi</taxon>
        <taxon>Mammalia</taxon>
        <taxon>Monotremata</taxon>
        <taxon>Ornithorhynchidae</taxon>
        <taxon>Ornithorhynchus</taxon>
    </lineage>
</organism>
<evidence type="ECO:0000256" key="2">
    <source>
        <dbReference type="ARBA" id="ARBA00022692"/>
    </source>
</evidence>
<protein>
    <recommendedName>
        <fullName evidence="8">Transmembrane protein 116</fullName>
    </recommendedName>
</protein>
<reference evidence="6" key="3">
    <citation type="submission" date="2025-09" db="UniProtKB">
        <authorList>
            <consortium name="Ensembl"/>
        </authorList>
    </citation>
    <scope>IDENTIFICATION</scope>
    <source>
        <strain evidence="6">Glennie</strain>
    </source>
</reference>
<dbReference type="PANTHER" id="PTHR23112">
    <property type="entry name" value="G PROTEIN-COUPLED RECEPTOR 157-RELATED"/>
    <property type="match status" value="1"/>
</dbReference>
<feature type="transmembrane region" description="Helical" evidence="5">
    <location>
        <begin position="105"/>
        <end position="126"/>
    </location>
</feature>
<dbReference type="Gene3D" id="1.20.1070.10">
    <property type="entry name" value="Rhodopsin 7-helix transmembrane proteins"/>
    <property type="match status" value="1"/>
</dbReference>
<dbReference type="Ensembl" id="ENSOANT00000069137.1">
    <property type="protein sequence ID" value="ENSOANP00000036077.1"/>
    <property type="gene ID" value="ENSOANG00000043450.1"/>
</dbReference>
<comment type="subcellular location">
    <subcellularLocation>
        <location evidence="1">Membrane</location>
        <topology evidence="1">Multi-pass membrane protein</topology>
    </subcellularLocation>
</comment>
<sequence>MVPVFCLGNASDCFRNFSQSHRCLLMHTPPPAMAELVPALSSDVCAALYFYSLAAFLISFLFSFLTILALLLRAQKLYKKFVKSTGFLGDQQWAMIRVVEQRVRFYPAAFFCCWGPAVILGIVKLIMPQNTELHMALYVLQALTAASQGLLNCGVYGWTQHNLSRLKWEGRRDADTQTPLLRSQKRFYASTLPSPRHSPLPSSTTSSAL</sequence>
<dbReference type="FunCoup" id="A0A6I8N594">
    <property type="interactions" value="24"/>
</dbReference>
<dbReference type="Proteomes" id="UP000002279">
    <property type="component" value="Chromosome 2"/>
</dbReference>